<feature type="domain" description="Amidase" evidence="2">
    <location>
        <begin position="22"/>
        <end position="441"/>
    </location>
</feature>
<sequence>MSELDAIGTAEAIQKGDVSAREVVEAAIDRIEKLDPVVNAVVSSRFDQALAEVDGGLPAGPLHGVPVLIKDLGATVAGLPSTGGSRLFAERIGGRDSELVARYRRAGMVVLGMTNTAELGKNASTEPALFGPTRNPWRTTHSAGGSSGGSAAAVAAGLVPAAHGSDGGGSIRIPAAMCGLFGLKPSRGRVSPAPSPASFANLVSVHHALTTTVRDSALLLDIAAGPLPGDAFSAPALDEADSRRPLRIGLVTALPGVTPDPSCVAATERAAALCESLGHTVVPLDAGYDPAEVARVSGDVMGADLVVTVEDRLAELERDLRDGDLEPLTRVLYEHYRTLSAADLNRTLRRAQGIGWEVGRAFGEVDLMLTPTLARPTPRLGELDTSRPETIYRHAAVYAAYTSVFNLTGMPAMSVPFGSTSDGLPLGVQFAGDLGAEPLLLGLAARLEEAAPWQRTVLPRSGGDAVSVE</sequence>
<organism evidence="3 4">
    <name type="scientific">Amycolatopsis alba DSM 44262</name>
    <dbReference type="NCBI Taxonomy" id="1125972"/>
    <lineage>
        <taxon>Bacteria</taxon>
        <taxon>Bacillati</taxon>
        <taxon>Actinomycetota</taxon>
        <taxon>Actinomycetes</taxon>
        <taxon>Pseudonocardiales</taxon>
        <taxon>Pseudonocardiaceae</taxon>
        <taxon>Amycolatopsis</taxon>
    </lineage>
</organism>
<dbReference type="InterPro" id="IPR020556">
    <property type="entry name" value="Amidase_CS"/>
</dbReference>
<dbReference type="InterPro" id="IPR000120">
    <property type="entry name" value="Amidase"/>
</dbReference>
<accession>A0A229R9Z0</accession>
<dbReference type="PANTHER" id="PTHR11895">
    <property type="entry name" value="TRANSAMIDASE"/>
    <property type="match status" value="1"/>
</dbReference>
<dbReference type="Proteomes" id="UP000215563">
    <property type="component" value="Unassembled WGS sequence"/>
</dbReference>
<evidence type="ECO:0000313" key="3">
    <source>
        <dbReference type="EMBL" id="OXM43466.1"/>
    </source>
</evidence>
<comment type="caution">
    <text evidence="3">The sequence shown here is derived from an EMBL/GenBank/DDBJ whole genome shotgun (WGS) entry which is preliminary data.</text>
</comment>
<dbReference type="PANTHER" id="PTHR11895:SF7">
    <property type="entry name" value="GLUTAMYL-TRNA(GLN) AMIDOTRANSFERASE SUBUNIT A, MITOCHONDRIAL"/>
    <property type="match status" value="1"/>
</dbReference>
<comment type="similarity">
    <text evidence="1">Belongs to the amidase family.</text>
</comment>
<name>A0A229R9Z0_AMYAL</name>
<dbReference type="InterPro" id="IPR023631">
    <property type="entry name" value="Amidase_dom"/>
</dbReference>
<dbReference type="PROSITE" id="PS00571">
    <property type="entry name" value="AMIDASES"/>
    <property type="match status" value="1"/>
</dbReference>
<dbReference type="GO" id="GO:0003824">
    <property type="term" value="F:catalytic activity"/>
    <property type="evidence" value="ECO:0007669"/>
    <property type="project" value="InterPro"/>
</dbReference>
<evidence type="ECO:0000256" key="1">
    <source>
        <dbReference type="ARBA" id="ARBA00009199"/>
    </source>
</evidence>
<gene>
    <name evidence="3" type="ORF">CFP75_38495</name>
</gene>
<dbReference type="EMBL" id="NMQU01000148">
    <property type="protein sequence ID" value="OXM43466.1"/>
    <property type="molecule type" value="Genomic_DNA"/>
</dbReference>
<dbReference type="SUPFAM" id="SSF75304">
    <property type="entry name" value="Amidase signature (AS) enzymes"/>
    <property type="match status" value="1"/>
</dbReference>
<dbReference type="AlphaFoldDB" id="A0A229R9Z0"/>
<dbReference type="Pfam" id="PF01425">
    <property type="entry name" value="Amidase"/>
    <property type="match status" value="1"/>
</dbReference>
<proteinExistence type="inferred from homology"/>
<evidence type="ECO:0000313" key="4">
    <source>
        <dbReference type="Proteomes" id="UP000215563"/>
    </source>
</evidence>
<keyword evidence="4" id="KW-1185">Reference proteome</keyword>
<dbReference type="Gene3D" id="3.90.1300.10">
    <property type="entry name" value="Amidase signature (AS) domain"/>
    <property type="match status" value="1"/>
</dbReference>
<dbReference type="InterPro" id="IPR036928">
    <property type="entry name" value="AS_sf"/>
</dbReference>
<reference evidence="3 4" key="1">
    <citation type="submission" date="2017-07" db="EMBL/GenBank/DDBJ databases">
        <title>Amycolatopsis alba DSM 44262 Genome sequencing and assembly.</title>
        <authorList>
            <person name="Kaur N."/>
            <person name="Mayilraj S."/>
        </authorList>
    </citation>
    <scope>NUCLEOTIDE SEQUENCE [LARGE SCALE GENOMIC DNA]</scope>
    <source>
        <strain evidence="3 4">DSM 44262</strain>
    </source>
</reference>
<dbReference type="OrthoDB" id="5175573at2"/>
<dbReference type="RefSeq" id="WP_020636302.1">
    <property type="nucleotide sequence ID" value="NZ_KB913032.1"/>
</dbReference>
<evidence type="ECO:0000259" key="2">
    <source>
        <dbReference type="Pfam" id="PF01425"/>
    </source>
</evidence>
<protein>
    <submittedName>
        <fullName evidence="3">Amidase</fullName>
    </submittedName>
</protein>